<feature type="transmembrane region" description="Helical" evidence="1">
    <location>
        <begin position="20"/>
        <end position="41"/>
    </location>
</feature>
<evidence type="ECO:0000313" key="3">
    <source>
        <dbReference type="Proteomes" id="UP000034107"/>
    </source>
</evidence>
<feature type="transmembrane region" description="Helical" evidence="1">
    <location>
        <begin position="94"/>
        <end position="122"/>
    </location>
</feature>
<feature type="transmembrane region" description="Helical" evidence="1">
    <location>
        <begin position="143"/>
        <end position="164"/>
    </location>
</feature>
<keyword evidence="1" id="KW-0812">Transmembrane</keyword>
<organism evidence="2 3">
    <name type="scientific">Candidatus Nomurabacteria bacterium GW2011_GWA1_46_11</name>
    <dbReference type="NCBI Taxonomy" id="1618732"/>
    <lineage>
        <taxon>Bacteria</taxon>
        <taxon>Candidatus Nomuraibacteriota</taxon>
    </lineage>
</organism>
<keyword evidence="1" id="KW-1133">Transmembrane helix</keyword>
<evidence type="ECO:0000313" key="2">
    <source>
        <dbReference type="EMBL" id="KKU21790.1"/>
    </source>
</evidence>
<reference evidence="2 3" key="1">
    <citation type="journal article" date="2015" name="Nature">
        <title>rRNA introns, odd ribosomes, and small enigmatic genomes across a large radiation of phyla.</title>
        <authorList>
            <person name="Brown C.T."/>
            <person name="Hug L.A."/>
            <person name="Thomas B.C."/>
            <person name="Sharon I."/>
            <person name="Castelle C.J."/>
            <person name="Singh A."/>
            <person name="Wilkins M.J."/>
            <person name="Williams K.H."/>
            <person name="Banfield J.F."/>
        </authorList>
    </citation>
    <scope>NUCLEOTIDE SEQUENCE [LARGE SCALE GENOMIC DNA]</scope>
</reference>
<feature type="transmembrane region" description="Helical" evidence="1">
    <location>
        <begin position="62"/>
        <end position="82"/>
    </location>
</feature>
<dbReference type="AlphaFoldDB" id="A0A0G1RLI3"/>
<feature type="non-terminal residue" evidence="2">
    <location>
        <position position="1"/>
    </location>
</feature>
<keyword evidence="1" id="KW-0472">Membrane</keyword>
<sequence>GLIVLGLKSWEGGKLRLRNVLVWGISLFVTLINPIGWNLWLGALSFSAEISTKLFIEELTPTLFVLDPVWIFYAAFSVALIWRFRADLDLWQKFVLMGFFLQGLFTVRYLIFWVILSLPFVIGSLKHFRREVRDRGVLSQRRFGVAIKGLMVWVLLLMVVRMFVFRPVSIEMSEDYYYPKLAVGYLRTYPSEGQYFSDFAWGGYLVWKLPEKKVFINGSMATLRRKESPEGETKAAFGDYIKLLRGELEVSKVFEKYNVDTFLWRTPKERKQDLTFVSLPDWLTGKLEEKKSKTLLEEVESLGWKEVYRDEVAVIYRKPE</sequence>
<accession>A0A0G1RLI3</accession>
<gene>
    <name evidence="2" type="ORF">UX31_C0012G0026</name>
</gene>
<evidence type="ECO:0000256" key="1">
    <source>
        <dbReference type="SAM" id="Phobius"/>
    </source>
</evidence>
<dbReference type="EMBL" id="LCLS01000012">
    <property type="protein sequence ID" value="KKU21790.1"/>
    <property type="molecule type" value="Genomic_DNA"/>
</dbReference>
<comment type="caution">
    <text evidence="2">The sequence shown here is derived from an EMBL/GenBank/DDBJ whole genome shotgun (WGS) entry which is preliminary data.</text>
</comment>
<name>A0A0G1RLI3_9BACT</name>
<protein>
    <submittedName>
        <fullName evidence="2">Putative membrane protein</fullName>
    </submittedName>
</protein>
<dbReference type="Proteomes" id="UP000034107">
    <property type="component" value="Unassembled WGS sequence"/>
</dbReference>
<proteinExistence type="predicted"/>